<dbReference type="PROSITE" id="PS50943">
    <property type="entry name" value="HTH_CROC1"/>
    <property type="match status" value="1"/>
</dbReference>
<proteinExistence type="predicted"/>
<organism evidence="2 3">
    <name type="scientific">Pseudolysinimonas kribbensis</name>
    <dbReference type="NCBI Taxonomy" id="433641"/>
    <lineage>
        <taxon>Bacteria</taxon>
        <taxon>Bacillati</taxon>
        <taxon>Actinomycetota</taxon>
        <taxon>Actinomycetes</taxon>
        <taxon>Micrococcales</taxon>
        <taxon>Microbacteriaceae</taxon>
        <taxon>Pseudolysinimonas</taxon>
    </lineage>
</organism>
<dbReference type="InterPro" id="IPR001387">
    <property type="entry name" value="Cro/C1-type_HTH"/>
</dbReference>
<name>A0ABQ6K2L3_9MICO</name>
<keyword evidence="3" id="KW-1185">Reference proteome</keyword>
<dbReference type="Gene3D" id="1.10.260.40">
    <property type="entry name" value="lambda repressor-like DNA-binding domains"/>
    <property type="match status" value="1"/>
</dbReference>
<dbReference type="RefSeq" id="WP_284252029.1">
    <property type="nucleotide sequence ID" value="NZ_BAAAQO010000004.1"/>
</dbReference>
<protein>
    <recommendedName>
        <fullName evidence="1">HTH cro/C1-type domain-containing protein</fullName>
    </recommendedName>
</protein>
<comment type="caution">
    <text evidence="2">The sequence shown here is derived from an EMBL/GenBank/DDBJ whole genome shotgun (WGS) entry which is preliminary data.</text>
</comment>
<evidence type="ECO:0000313" key="2">
    <source>
        <dbReference type="EMBL" id="GMA93295.1"/>
    </source>
</evidence>
<evidence type="ECO:0000313" key="3">
    <source>
        <dbReference type="Proteomes" id="UP001157034"/>
    </source>
</evidence>
<dbReference type="Proteomes" id="UP001157034">
    <property type="component" value="Unassembled WGS sequence"/>
</dbReference>
<dbReference type="SUPFAM" id="SSF47413">
    <property type="entry name" value="lambda repressor-like DNA-binding domains"/>
    <property type="match status" value="1"/>
</dbReference>
<evidence type="ECO:0000259" key="1">
    <source>
        <dbReference type="PROSITE" id="PS50943"/>
    </source>
</evidence>
<feature type="domain" description="HTH cro/C1-type" evidence="1">
    <location>
        <begin position="53"/>
        <end position="73"/>
    </location>
</feature>
<gene>
    <name evidence="2" type="ORF">GCM10025881_01190</name>
</gene>
<sequence length="115" mass="13184">MTRREIDYAWHLPELMARRHIRKAKDLAPLLQERGITLTVNAVWRIVNQDPERVSLKVLAALCDVLDVTPNDLITFTAHDTATVRTKRRAGSRADGIPDIRDHKPVRARIIDDDQ</sequence>
<dbReference type="Pfam" id="PF13443">
    <property type="entry name" value="HTH_26"/>
    <property type="match status" value="1"/>
</dbReference>
<dbReference type="InterPro" id="IPR010982">
    <property type="entry name" value="Lambda_DNA-bd_dom_sf"/>
</dbReference>
<accession>A0ABQ6K2L3</accession>
<dbReference type="EMBL" id="BSVB01000001">
    <property type="protein sequence ID" value="GMA93295.1"/>
    <property type="molecule type" value="Genomic_DNA"/>
</dbReference>
<reference evidence="3" key="1">
    <citation type="journal article" date="2019" name="Int. J. Syst. Evol. Microbiol.">
        <title>The Global Catalogue of Microorganisms (GCM) 10K type strain sequencing project: providing services to taxonomists for standard genome sequencing and annotation.</title>
        <authorList>
            <consortium name="The Broad Institute Genomics Platform"/>
            <consortium name="The Broad Institute Genome Sequencing Center for Infectious Disease"/>
            <person name="Wu L."/>
            <person name="Ma J."/>
        </authorList>
    </citation>
    <scope>NUCLEOTIDE SEQUENCE [LARGE SCALE GENOMIC DNA]</scope>
    <source>
        <strain evidence="3">NBRC 108894</strain>
    </source>
</reference>